<dbReference type="EMBL" id="JBHSBL010000021">
    <property type="protein sequence ID" value="MFC4069628.1"/>
    <property type="molecule type" value="Genomic_DNA"/>
</dbReference>
<dbReference type="Gene3D" id="3.50.50.60">
    <property type="entry name" value="FAD/NAD(P)-binding domain"/>
    <property type="match status" value="1"/>
</dbReference>
<accession>A0ABV8J4U5</accession>
<evidence type="ECO:0000313" key="2">
    <source>
        <dbReference type="EMBL" id="MFC4069628.1"/>
    </source>
</evidence>
<comment type="caution">
    <text evidence="2">The sequence shown here is derived from an EMBL/GenBank/DDBJ whole genome shotgun (WGS) entry which is preliminary data.</text>
</comment>
<reference evidence="3" key="1">
    <citation type="journal article" date="2019" name="Int. J. Syst. Evol. Microbiol.">
        <title>The Global Catalogue of Microorganisms (GCM) 10K type strain sequencing project: providing services to taxonomists for standard genome sequencing and annotation.</title>
        <authorList>
            <consortium name="The Broad Institute Genomics Platform"/>
            <consortium name="The Broad Institute Genome Sequencing Center for Infectious Disease"/>
            <person name="Wu L."/>
            <person name="Ma J."/>
        </authorList>
    </citation>
    <scope>NUCLEOTIDE SEQUENCE [LARGE SCALE GENOMIC DNA]</scope>
    <source>
        <strain evidence="3">TBRC 5832</strain>
    </source>
</reference>
<dbReference type="PANTHER" id="PTHR43422">
    <property type="entry name" value="THIAMINE THIAZOLE SYNTHASE"/>
    <property type="match status" value="1"/>
</dbReference>
<evidence type="ECO:0000256" key="1">
    <source>
        <dbReference type="SAM" id="SignalP"/>
    </source>
</evidence>
<organism evidence="2 3">
    <name type="scientific">Actinoplanes subglobosus</name>
    <dbReference type="NCBI Taxonomy" id="1547892"/>
    <lineage>
        <taxon>Bacteria</taxon>
        <taxon>Bacillati</taxon>
        <taxon>Actinomycetota</taxon>
        <taxon>Actinomycetes</taxon>
        <taxon>Micromonosporales</taxon>
        <taxon>Micromonosporaceae</taxon>
        <taxon>Actinoplanes</taxon>
    </lineage>
</organism>
<feature type="chain" id="PRO_5045416713" evidence="1">
    <location>
        <begin position="22"/>
        <end position="473"/>
    </location>
</feature>
<proteinExistence type="predicted"/>
<dbReference type="PANTHER" id="PTHR43422:SF3">
    <property type="entry name" value="THIAMINE THIAZOLE SYNTHASE"/>
    <property type="match status" value="1"/>
</dbReference>
<sequence>MRKAVVLGGGMAGMLAAAALAQTADRVIVVEGDRFPESPLPRRGLPQGHHNHMFMSGGCTALEKLLPGALEALSTAGAKRRGMPSQILTLSAQGWYRRHQGDASVIACSRELLDHKVRQLVLSNERIELRESTKIIGLSGTAGRVTGAQVERDGRTETIDADLTVDATGRTSHAPDWLVALGLPRVQEELVDAGFAYASRLYRAPAGARPDFPGVLVEARAGTGRPGRGAALMPNEGDRWIVALIGTRGGTPPTDEAGFREFMRSLDDPIIGDLVDQATPAGDIRAYRGLPNRRRRYEKLPVPEGFVVVGDAATTLNPNYATGMSVAALGALFLRDEIARTGTGPQLSRRLQAGIAKAGDGPWQMATGTDQWYPDVTMNIRRAPRLARRFAERFAQVTTQDAALSNLSFNVASLQAPPASMMTVPALFTVLRGRRQAPLTAAEAIAQYPEFGTLTGAEATGVPAPRAADRVRP</sequence>
<keyword evidence="2" id="KW-0560">Oxidoreductase</keyword>
<dbReference type="GO" id="GO:0016491">
    <property type="term" value="F:oxidoreductase activity"/>
    <property type="evidence" value="ECO:0007669"/>
    <property type="project" value="UniProtKB-KW"/>
</dbReference>
<keyword evidence="1" id="KW-0732">Signal</keyword>
<feature type="signal peptide" evidence="1">
    <location>
        <begin position="1"/>
        <end position="21"/>
    </location>
</feature>
<dbReference type="SUPFAM" id="SSF51905">
    <property type="entry name" value="FAD/NAD(P)-binding domain"/>
    <property type="match status" value="1"/>
</dbReference>
<gene>
    <name evidence="2" type="ORF">ACFO0C_32295</name>
</gene>
<dbReference type="InterPro" id="IPR036188">
    <property type="entry name" value="FAD/NAD-bd_sf"/>
</dbReference>
<dbReference type="RefSeq" id="WP_378070525.1">
    <property type="nucleotide sequence ID" value="NZ_JBHSBL010000021.1"/>
</dbReference>
<keyword evidence="3" id="KW-1185">Reference proteome</keyword>
<protein>
    <submittedName>
        <fullName evidence="2">NAD(P)/FAD-dependent oxidoreductase</fullName>
        <ecNumber evidence="2">1.-.-.-</ecNumber>
    </submittedName>
</protein>
<name>A0ABV8J4U5_9ACTN</name>
<dbReference type="EC" id="1.-.-.-" evidence="2"/>
<dbReference type="Proteomes" id="UP001595867">
    <property type="component" value="Unassembled WGS sequence"/>
</dbReference>
<evidence type="ECO:0000313" key="3">
    <source>
        <dbReference type="Proteomes" id="UP001595867"/>
    </source>
</evidence>